<evidence type="ECO:0000313" key="3">
    <source>
        <dbReference type="EMBL" id="KGN36204.1"/>
    </source>
</evidence>
<name>A0A0A0JHH2_9MICO</name>
<accession>A0A0A0JHH2</accession>
<comment type="similarity">
    <text evidence="1">Belongs to the PemK/MazF family.</text>
</comment>
<evidence type="ECO:0000313" key="4">
    <source>
        <dbReference type="Proteomes" id="UP000030011"/>
    </source>
</evidence>
<dbReference type="GO" id="GO:0003677">
    <property type="term" value="F:DNA binding"/>
    <property type="evidence" value="ECO:0007669"/>
    <property type="project" value="InterPro"/>
</dbReference>
<dbReference type="Proteomes" id="UP000030011">
    <property type="component" value="Unassembled WGS sequence"/>
</dbReference>
<dbReference type="InterPro" id="IPR011067">
    <property type="entry name" value="Plasmid_toxin/cell-grow_inhib"/>
</dbReference>
<sequence>MFLTKVTVAPVTSTILGIPTEVRLGPENGLDHECVVNCDNILTLDAGQVGRRVGSLLPSQERSLTRAIVLAFELQG</sequence>
<dbReference type="EMBL" id="AVPK01000014">
    <property type="protein sequence ID" value="KGN36204.1"/>
    <property type="molecule type" value="Genomic_DNA"/>
</dbReference>
<organism evidence="3 4">
    <name type="scientific">Knoellia subterranea KCTC 19937</name>
    <dbReference type="NCBI Taxonomy" id="1385521"/>
    <lineage>
        <taxon>Bacteria</taxon>
        <taxon>Bacillati</taxon>
        <taxon>Actinomycetota</taxon>
        <taxon>Actinomycetes</taxon>
        <taxon>Micrococcales</taxon>
        <taxon>Intrasporangiaceae</taxon>
        <taxon>Knoellia</taxon>
    </lineage>
</organism>
<proteinExistence type="inferred from homology"/>
<dbReference type="STRING" id="1385521.N803_04910"/>
<dbReference type="SUPFAM" id="SSF50118">
    <property type="entry name" value="Cell growth inhibitor/plasmid maintenance toxic component"/>
    <property type="match status" value="1"/>
</dbReference>
<reference evidence="3 4" key="1">
    <citation type="submission" date="2013-08" db="EMBL/GenBank/DDBJ databases">
        <title>The genome sequence of Knoellia subterranea.</title>
        <authorList>
            <person name="Zhu W."/>
            <person name="Wang G."/>
        </authorList>
    </citation>
    <scope>NUCLEOTIDE SEQUENCE [LARGE SCALE GENOMIC DNA]</scope>
    <source>
        <strain evidence="3 4">KCTC 19937</strain>
    </source>
</reference>
<keyword evidence="2" id="KW-1277">Toxin-antitoxin system</keyword>
<dbReference type="eggNOG" id="COG2337">
    <property type="taxonomic scope" value="Bacteria"/>
</dbReference>
<dbReference type="Gene3D" id="2.30.30.110">
    <property type="match status" value="1"/>
</dbReference>
<dbReference type="InterPro" id="IPR003477">
    <property type="entry name" value="PemK-like"/>
</dbReference>
<comment type="caution">
    <text evidence="3">The sequence shown here is derived from an EMBL/GenBank/DDBJ whole genome shotgun (WGS) entry which is preliminary data.</text>
</comment>
<evidence type="ECO:0000256" key="1">
    <source>
        <dbReference type="ARBA" id="ARBA00007521"/>
    </source>
</evidence>
<dbReference type="AlphaFoldDB" id="A0A0A0JHH2"/>
<keyword evidence="4" id="KW-1185">Reference proteome</keyword>
<protein>
    <submittedName>
        <fullName evidence="3">mRNA interferase MazF3</fullName>
    </submittedName>
</protein>
<gene>
    <name evidence="3" type="ORF">N803_04910</name>
</gene>
<evidence type="ECO:0000256" key="2">
    <source>
        <dbReference type="ARBA" id="ARBA00022649"/>
    </source>
</evidence>
<dbReference type="Pfam" id="PF02452">
    <property type="entry name" value="PemK_toxin"/>
    <property type="match status" value="1"/>
</dbReference>